<dbReference type="Gene3D" id="3.40.630.30">
    <property type="match status" value="1"/>
</dbReference>
<name>A0A0H1R0Z3_9EURY</name>
<dbReference type="GO" id="GO:0016747">
    <property type="term" value="F:acyltransferase activity, transferring groups other than amino-acyl groups"/>
    <property type="evidence" value="ECO:0007669"/>
    <property type="project" value="InterPro"/>
</dbReference>
<keyword evidence="2" id="KW-0808">Transferase</keyword>
<dbReference type="Pfam" id="PF00583">
    <property type="entry name" value="Acetyltransf_1"/>
    <property type="match status" value="1"/>
</dbReference>
<dbReference type="OrthoDB" id="105509at2157"/>
<dbReference type="PROSITE" id="PS51186">
    <property type="entry name" value="GNAT"/>
    <property type="match status" value="1"/>
</dbReference>
<evidence type="ECO:0000259" key="1">
    <source>
        <dbReference type="PROSITE" id="PS51186"/>
    </source>
</evidence>
<proteinExistence type="predicted"/>
<accession>A0A0H1R0Z3</accession>
<dbReference type="STRING" id="1550566.SZ63_05670"/>
<dbReference type="RefSeq" id="WP_048182464.1">
    <property type="nucleotide sequence ID" value="NZ_JXOJ01000002.1"/>
</dbReference>
<evidence type="ECO:0000313" key="3">
    <source>
        <dbReference type="Proteomes" id="UP000035301"/>
    </source>
</evidence>
<gene>
    <name evidence="2" type="ORF">SZ63_05670</name>
</gene>
<dbReference type="InterPro" id="IPR016181">
    <property type="entry name" value="Acyl_CoA_acyltransferase"/>
</dbReference>
<evidence type="ECO:0000313" key="2">
    <source>
        <dbReference type="EMBL" id="KLK88501.1"/>
    </source>
</evidence>
<dbReference type="InterPro" id="IPR000182">
    <property type="entry name" value="GNAT_dom"/>
</dbReference>
<dbReference type="Proteomes" id="UP000035301">
    <property type="component" value="Unassembled WGS sequence"/>
</dbReference>
<dbReference type="PATRIC" id="fig|1550566.3.peg.1226"/>
<organism evidence="2 3">
    <name type="scientific">Methanoculleus sediminis</name>
    <dbReference type="NCBI Taxonomy" id="1550566"/>
    <lineage>
        <taxon>Archaea</taxon>
        <taxon>Methanobacteriati</taxon>
        <taxon>Methanobacteriota</taxon>
        <taxon>Stenosarchaea group</taxon>
        <taxon>Methanomicrobia</taxon>
        <taxon>Methanomicrobiales</taxon>
        <taxon>Methanomicrobiaceae</taxon>
        <taxon>Methanoculleus</taxon>
    </lineage>
</organism>
<dbReference type="EMBL" id="JXOJ01000002">
    <property type="protein sequence ID" value="KLK88501.1"/>
    <property type="molecule type" value="Genomic_DNA"/>
</dbReference>
<dbReference type="AlphaFoldDB" id="A0A0H1R0Z3"/>
<dbReference type="SUPFAM" id="SSF55729">
    <property type="entry name" value="Acyl-CoA N-acyltransferases (Nat)"/>
    <property type="match status" value="1"/>
</dbReference>
<comment type="caution">
    <text evidence="2">The sequence shown here is derived from an EMBL/GenBank/DDBJ whole genome shotgun (WGS) entry which is preliminary data.</text>
</comment>
<feature type="domain" description="N-acetyltransferase" evidence="1">
    <location>
        <begin position="2"/>
        <end position="153"/>
    </location>
</feature>
<sequence length="160" mass="18099">MIFLRQINQDDIAVIKGWPPYPAEFGDLDYALRDGGWLDEYSQKPGADILIADDEGTIAGFSIIAREPGGIAEFRIALHPERCGRGVGRTVTYLSLVHGFSDTTTGAVRLIVRKNNPRAKRLYEEMRFRNTGECIEEIRGKPVEFYRMEINRIAFYRAGA</sequence>
<reference evidence="2 3" key="1">
    <citation type="journal article" date="2015" name="Int. J. Syst. Evol. Microbiol.">
        <title>Methanoculleus sediminis sp. nov., a methanogen from sediments near a submarine mud volcano.</title>
        <authorList>
            <person name="Chen S.C."/>
            <person name="Chen M.F."/>
            <person name="Lai M.C."/>
            <person name="Weng C.Y."/>
            <person name="Wu S.Y."/>
            <person name="Lin S."/>
            <person name="Yang T.F."/>
            <person name="Chen P.C."/>
        </authorList>
    </citation>
    <scope>NUCLEOTIDE SEQUENCE [LARGE SCALE GENOMIC DNA]</scope>
    <source>
        <strain evidence="2 3">S3Fa</strain>
    </source>
</reference>
<keyword evidence="3" id="KW-1185">Reference proteome</keyword>
<protein>
    <submittedName>
        <fullName evidence="2">Acetyltransferase</fullName>
    </submittedName>
</protein>